<dbReference type="AlphaFoldDB" id="A0A6A5V1Y0"/>
<keyword evidence="2" id="KW-1185">Reference proteome</keyword>
<protein>
    <submittedName>
        <fullName evidence="1">Uncharacterized protein</fullName>
    </submittedName>
</protein>
<dbReference type="Proteomes" id="UP000800036">
    <property type="component" value="Unassembled WGS sequence"/>
</dbReference>
<evidence type="ECO:0000313" key="1">
    <source>
        <dbReference type="EMBL" id="KAF1971251.1"/>
    </source>
</evidence>
<name>A0A6A5V1Y0_9PLEO</name>
<reference evidence="1" key="1">
    <citation type="journal article" date="2020" name="Stud. Mycol.">
        <title>101 Dothideomycetes genomes: a test case for predicting lifestyles and emergence of pathogens.</title>
        <authorList>
            <person name="Haridas S."/>
            <person name="Albert R."/>
            <person name="Binder M."/>
            <person name="Bloem J."/>
            <person name="Labutti K."/>
            <person name="Salamov A."/>
            <person name="Andreopoulos B."/>
            <person name="Baker S."/>
            <person name="Barry K."/>
            <person name="Bills G."/>
            <person name="Bluhm B."/>
            <person name="Cannon C."/>
            <person name="Castanera R."/>
            <person name="Culley D."/>
            <person name="Daum C."/>
            <person name="Ezra D."/>
            <person name="Gonzalez J."/>
            <person name="Henrissat B."/>
            <person name="Kuo A."/>
            <person name="Liang C."/>
            <person name="Lipzen A."/>
            <person name="Lutzoni F."/>
            <person name="Magnuson J."/>
            <person name="Mondo S."/>
            <person name="Nolan M."/>
            <person name="Ohm R."/>
            <person name="Pangilinan J."/>
            <person name="Park H.-J."/>
            <person name="Ramirez L."/>
            <person name="Alfaro M."/>
            <person name="Sun H."/>
            <person name="Tritt A."/>
            <person name="Yoshinaga Y."/>
            <person name="Zwiers L.-H."/>
            <person name="Turgeon B."/>
            <person name="Goodwin S."/>
            <person name="Spatafora J."/>
            <person name="Crous P."/>
            <person name="Grigoriev I."/>
        </authorList>
    </citation>
    <scope>NUCLEOTIDE SEQUENCE</scope>
    <source>
        <strain evidence="1">CBS 107.79</strain>
    </source>
</reference>
<proteinExistence type="predicted"/>
<evidence type="ECO:0000313" key="2">
    <source>
        <dbReference type="Proteomes" id="UP000800036"/>
    </source>
</evidence>
<gene>
    <name evidence="1" type="ORF">BU23DRAFT_556065</name>
</gene>
<dbReference type="EMBL" id="ML976694">
    <property type="protein sequence ID" value="KAF1971251.1"/>
    <property type="molecule type" value="Genomic_DNA"/>
</dbReference>
<sequence>MVLGQLNHIPSPKSSCEPYRCNPLLTHLLGFVLSFALSFASTSASTSTLARWPPATHVNARKNCNAVHSVDAIGTSASFQHRLHTPQVPSDNRHEKRRPVRTKIPIIEVNCEEAWKLRGTCRKYQYAAL</sequence>
<accession>A0A6A5V1Y0</accession>
<organism evidence="1 2">
    <name type="scientific">Bimuria novae-zelandiae CBS 107.79</name>
    <dbReference type="NCBI Taxonomy" id="1447943"/>
    <lineage>
        <taxon>Eukaryota</taxon>
        <taxon>Fungi</taxon>
        <taxon>Dikarya</taxon>
        <taxon>Ascomycota</taxon>
        <taxon>Pezizomycotina</taxon>
        <taxon>Dothideomycetes</taxon>
        <taxon>Pleosporomycetidae</taxon>
        <taxon>Pleosporales</taxon>
        <taxon>Massarineae</taxon>
        <taxon>Didymosphaeriaceae</taxon>
        <taxon>Bimuria</taxon>
    </lineage>
</organism>